<dbReference type="InterPro" id="IPR016032">
    <property type="entry name" value="Sig_transdc_resp-reg_C-effctor"/>
</dbReference>
<dbReference type="SMART" id="SM00862">
    <property type="entry name" value="Trans_reg_C"/>
    <property type="match status" value="1"/>
</dbReference>
<feature type="transmembrane region" description="Helical" evidence="4">
    <location>
        <begin position="172"/>
        <end position="193"/>
    </location>
</feature>
<evidence type="ECO:0000256" key="4">
    <source>
        <dbReference type="SAM" id="Phobius"/>
    </source>
</evidence>
<evidence type="ECO:0000256" key="2">
    <source>
        <dbReference type="PROSITE-ProRule" id="PRU01091"/>
    </source>
</evidence>
<feature type="DNA-binding region" description="OmpR/PhoB-type" evidence="2">
    <location>
        <begin position="2"/>
        <end position="106"/>
    </location>
</feature>
<evidence type="ECO:0000313" key="6">
    <source>
        <dbReference type="EMBL" id="TPV28292.1"/>
    </source>
</evidence>
<dbReference type="PROSITE" id="PS51755">
    <property type="entry name" value="OMPR_PHOB"/>
    <property type="match status" value="1"/>
</dbReference>
<protein>
    <submittedName>
        <fullName evidence="6">Transcriptional regulator</fullName>
    </submittedName>
</protein>
<comment type="caution">
    <text evidence="6">The sequence shown here is derived from an EMBL/GenBank/DDBJ whole genome shotgun (WGS) entry which is preliminary data.</text>
</comment>
<dbReference type="RefSeq" id="WP_140923736.1">
    <property type="nucleotide sequence ID" value="NZ_VHIZ01000038.1"/>
</dbReference>
<keyword evidence="4" id="KW-1133">Transmembrane helix</keyword>
<dbReference type="InterPro" id="IPR001867">
    <property type="entry name" value="OmpR/PhoB-type_DNA-bd"/>
</dbReference>
<evidence type="ECO:0000313" key="7">
    <source>
        <dbReference type="Proteomes" id="UP000316142"/>
    </source>
</evidence>
<evidence type="ECO:0000256" key="3">
    <source>
        <dbReference type="SAM" id="MobiDB-lite"/>
    </source>
</evidence>
<gene>
    <name evidence="6" type="ORF">FJW00_09110</name>
</gene>
<reference evidence="6 7" key="1">
    <citation type="submission" date="2019-06" db="EMBL/GenBank/DDBJ databases">
        <title>Taxogenomics and systematics of the genus Pantoea.</title>
        <authorList>
            <person name="Tambong J.T."/>
        </authorList>
    </citation>
    <scope>NUCLEOTIDE SEQUENCE [LARGE SCALE GENOMIC DNA]</scope>
    <source>
        <strain evidence="6 7">LMG 2558</strain>
    </source>
</reference>
<keyword evidence="4" id="KW-0812">Transmembrane</keyword>
<feature type="region of interest" description="Disordered" evidence="3">
    <location>
        <begin position="113"/>
        <end position="151"/>
    </location>
</feature>
<sequence length="291" mass="32704">MHNHYIINGFIEFHPAASTLRNLNDPEKCVVLNSPAGRCLLLLITRNDTIITQQEFMEIVWEKNGMLVSPNTFYQNISILRKGLKKVGLAEDPVVTIPRVGLTLASGTDIKKRSSETHVDGSQVNTHSRDEDTFAEEPYDEMSLPPSADTEPSERLVAHAARQESGAPLKSFLPAVLLWTMSLVALILLMVILKTHSASDAPRVHFDEYPFLADINGCRVYIADKDARSEEKKKTLSLVEKLKSSCSHYPWVYVTHYALLPRTSVIRCNKPMSQKNQCISEYHFRGLNPGD</sequence>
<dbReference type="InterPro" id="IPR036388">
    <property type="entry name" value="WH-like_DNA-bd_sf"/>
</dbReference>
<accession>A0ABY2Z8U8</accession>
<dbReference type="Pfam" id="PF00486">
    <property type="entry name" value="Trans_reg_C"/>
    <property type="match status" value="1"/>
</dbReference>
<feature type="domain" description="OmpR/PhoB-type" evidence="5">
    <location>
        <begin position="2"/>
        <end position="106"/>
    </location>
</feature>
<evidence type="ECO:0000256" key="1">
    <source>
        <dbReference type="ARBA" id="ARBA00023125"/>
    </source>
</evidence>
<evidence type="ECO:0000259" key="5">
    <source>
        <dbReference type="PROSITE" id="PS51755"/>
    </source>
</evidence>
<keyword evidence="1 2" id="KW-0238">DNA-binding</keyword>
<dbReference type="Proteomes" id="UP000316142">
    <property type="component" value="Unassembled WGS sequence"/>
</dbReference>
<keyword evidence="7" id="KW-1185">Reference proteome</keyword>
<name>A0ABY2Z8U8_9GAMM</name>
<keyword evidence="4" id="KW-0472">Membrane</keyword>
<dbReference type="SUPFAM" id="SSF46894">
    <property type="entry name" value="C-terminal effector domain of the bipartite response regulators"/>
    <property type="match status" value="1"/>
</dbReference>
<dbReference type="EMBL" id="VHIZ01000038">
    <property type="protein sequence ID" value="TPV28292.1"/>
    <property type="molecule type" value="Genomic_DNA"/>
</dbReference>
<proteinExistence type="predicted"/>
<organism evidence="6 7">
    <name type="scientific">Pantoea anthophila</name>
    <dbReference type="NCBI Taxonomy" id="470931"/>
    <lineage>
        <taxon>Bacteria</taxon>
        <taxon>Pseudomonadati</taxon>
        <taxon>Pseudomonadota</taxon>
        <taxon>Gammaproteobacteria</taxon>
        <taxon>Enterobacterales</taxon>
        <taxon>Erwiniaceae</taxon>
        <taxon>Pantoea</taxon>
    </lineage>
</organism>
<dbReference type="Gene3D" id="1.10.10.10">
    <property type="entry name" value="Winged helix-like DNA-binding domain superfamily/Winged helix DNA-binding domain"/>
    <property type="match status" value="1"/>
</dbReference>